<dbReference type="STRING" id="1238425.J07HQW2_02428"/>
<sequence>MSECPIEDTTWETIVRHVPIVSVDLVVRHEDGVILAK</sequence>
<name>U1PQD7_9EURY</name>
<dbReference type="AlphaFoldDB" id="U1PQD7"/>
<dbReference type="Proteomes" id="UP000030710">
    <property type="component" value="Unassembled WGS sequence"/>
</dbReference>
<dbReference type="EMBL" id="KE356561">
    <property type="protein sequence ID" value="ERG95967.1"/>
    <property type="molecule type" value="Genomic_DNA"/>
</dbReference>
<dbReference type="HOGENOM" id="CLU_3338383_0_0_2"/>
<organism evidence="1 2">
    <name type="scientific">Haloquadratum walsbyi J07HQW2</name>
    <dbReference type="NCBI Taxonomy" id="1238425"/>
    <lineage>
        <taxon>Archaea</taxon>
        <taxon>Methanobacteriati</taxon>
        <taxon>Methanobacteriota</taxon>
        <taxon>Stenosarchaea group</taxon>
        <taxon>Halobacteria</taxon>
        <taxon>Halobacteriales</taxon>
        <taxon>Haloferacaceae</taxon>
        <taxon>Haloquadratum</taxon>
    </lineage>
</organism>
<protein>
    <submittedName>
        <fullName evidence="1">Uncharacterized protein</fullName>
    </submittedName>
</protein>
<accession>U1PQD7</accession>
<reference evidence="1 2" key="1">
    <citation type="journal article" date="2013" name="PLoS ONE">
        <title>Assembly-driven community genomics of a hypersaline microbial ecosystem.</title>
        <authorList>
            <person name="Podell S."/>
            <person name="Ugalde J.A."/>
            <person name="Narasingarao P."/>
            <person name="Banfield J.F."/>
            <person name="Heidelberg K.B."/>
            <person name="Allen E.E."/>
        </authorList>
    </citation>
    <scope>NUCLEOTIDE SEQUENCE [LARGE SCALE GENOMIC DNA]</scope>
    <source>
        <strain evidence="2">J07HQW2</strain>
    </source>
</reference>
<evidence type="ECO:0000313" key="2">
    <source>
        <dbReference type="Proteomes" id="UP000030710"/>
    </source>
</evidence>
<evidence type="ECO:0000313" key="1">
    <source>
        <dbReference type="EMBL" id="ERG95967.1"/>
    </source>
</evidence>
<proteinExistence type="predicted"/>
<gene>
    <name evidence="1" type="ORF">J07HQW2_02428</name>
</gene>